<evidence type="ECO:0000256" key="1">
    <source>
        <dbReference type="SAM" id="MobiDB-lite"/>
    </source>
</evidence>
<dbReference type="Proteomes" id="UP000023152">
    <property type="component" value="Unassembled WGS sequence"/>
</dbReference>
<dbReference type="AlphaFoldDB" id="X6N9H1"/>
<protein>
    <recommendedName>
        <fullName evidence="4">SAM domain-containing protein</fullName>
    </recommendedName>
</protein>
<feature type="region of interest" description="Disordered" evidence="1">
    <location>
        <begin position="63"/>
        <end position="133"/>
    </location>
</feature>
<reference evidence="2 3" key="1">
    <citation type="journal article" date="2013" name="Curr. Biol.">
        <title>The Genome of the Foraminiferan Reticulomyxa filosa.</title>
        <authorList>
            <person name="Glockner G."/>
            <person name="Hulsmann N."/>
            <person name="Schleicher M."/>
            <person name="Noegel A.A."/>
            <person name="Eichinger L."/>
            <person name="Gallinger C."/>
            <person name="Pawlowski J."/>
            <person name="Sierra R."/>
            <person name="Euteneuer U."/>
            <person name="Pillet L."/>
            <person name="Moustafa A."/>
            <person name="Platzer M."/>
            <person name="Groth M."/>
            <person name="Szafranski K."/>
            <person name="Schliwa M."/>
        </authorList>
    </citation>
    <scope>NUCLEOTIDE SEQUENCE [LARGE SCALE GENOMIC DNA]</scope>
</reference>
<evidence type="ECO:0000313" key="2">
    <source>
        <dbReference type="EMBL" id="ETO21942.1"/>
    </source>
</evidence>
<organism evidence="2 3">
    <name type="scientific">Reticulomyxa filosa</name>
    <dbReference type="NCBI Taxonomy" id="46433"/>
    <lineage>
        <taxon>Eukaryota</taxon>
        <taxon>Sar</taxon>
        <taxon>Rhizaria</taxon>
        <taxon>Retaria</taxon>
        <taxon>Foraminifera</taxon>
        <taxon>Monothalamids</taxon>
        <taxon>Reticulomyxidae</taxon>
        <taxon>Reticulomyxa</taxon>
    </lineage>
</organism>
<keyword evidence="3" id="KW-1185">Reference proteome</keyword>
<dbReference type="EMBL" id="ASPP01011167">
    <property type="protein sequence ID" value="ETO21942.1"/>
    <property type="molecule type" value="Genomic_DNA"/>
</dbReference>
<gene>
    <name evidence="2" type="ORF">RFI_15260</name>
</gene>
<accession>X6N9H1</accession>
<sequence>MLKMVKIEQLEHLKYIKLTSKTTCNFNSINVTNLSEGLFLNHKTVLVPKKQVKLKQEKGIMSEIEGGNERENEVPAKENDGVVKENDGLAKESEGPVKENVSPRTPVKEAVSPVTPVTPGKENAESGKKGETKAPMDLSKWLADNKLTNKEKEIKERNLTVEQMADMNENQFKELADGIGLDTLARKRFEKALRQLKPGANNNNNNNAQPVQIVA</sequence>
<comment type="caution">
    <text evidence="2">The sequence shown here is derived from an EMBL/GenBank/DDBJ whole genome shotgun (WGS) entry which is preliminary data.</text>
</comment>
<feature type="compositionally biased region" description="Basic and acidic residues" evidence="1">
    <location>
        <begin position="67"/>
        <end position="97"/>
    </location>
</feature>
<proteinExistence type="predicted"/>
<feature type="region of interest" description="Disordered" evidence="1">
    <location>
        <begin position="195"/>
        <end position="215"/>
    </location>
</feature>
<feature type="non-terminal residue" evidence="2">
    <location>
        <position position="215"/>
    </location>
</feature>
<evidence type="ECO:0000313" key="3">
    <source>
        <dbReference type="Proteomes" id="UP000023152"/>
    </source>
</evidence>
<name>X6N9H1_RETFI</name>
<evidence type="ECO:0008006" key="4">
    <source>
        <dbReference type="Google" id="ProtNLM"/>
    </source>
</evidence>
<feature type="compositionally biased region" description="Basic and acidic residues" evidence="1">
    <location>
        <begin position="122"/>
        <end position="133"/>
    </location>
</feature>